<evidence type="ECO:0000256" key="1">
    <source>
        <dbReference type="ARBA" id="ARBA00007452"/>
    </source>
</evidence>
<accession>A0A381V3Y7</accession>
<protein>
    <recommendedName>
        <fullName evidence="2">DNA repair protein RecO</fullName>
    </recommendedName>
    <alternativeName>
        <fullName evidence="6">Recombination protein O</fullName>
    </alternativeName>
</protein>
<dbReference type="EMBL" id="UINC01007554">
    <property type="protein sequence ID" value="SVA33983.1"/>
    <property type="molecule type" value="Genomic_DNA"/>
</dbReference>
<dbReference type="GO" id="GO:0006310">
    <property type="term" value="P:DNA recombination"/>
    <property type="evidence" value="ECO:0007669"/>
    <property type="project" value="UniProtKB-KW"/>
</dbReference>
<evidence type="ECO:0000256" key="3">
    <source>
        <dbReference type="ARBA" id="ARBA00022763"/>
    </source>
</evidence>
<dbReference type="HAMAP" id="MF_00201">
    <property type="entry name" value="RecO"/>
    <property type="match status" value="1"/>
</dbReference>
<dbReference type="SUPFAM" id="SSF50249">
    <property type="entry name" value="Nucleic acid-binding proteins"/>
    <property type="match status" value="1"/>
</dbReference>
<dbReference type="InterPro" id="IPR042242">
    <property type="entry name" value="RecO_C"/>
</dbReference>
<keyword evidence="4" id="KW-0233">DNA recombination</keyword>
<dbReference type="GO" id="GO:0043590">
    <property type="term" value="C:bacterial nucleoid"/>
    <property type="evidence" value="ECO:0007669"/>
    <property type="project" value="TreeGrafter"/>
</dbReference>
<proteinExistence type="inferred from homology"/>
<dbReference type="GO" id="GO:0006302">
    <property type="term" value="P:double-strand break repair"/>
    <property type="evidence" value="ECO:0007669"/>
    <property type="project" value="TreeGrafter"/>
</dbReference>
<dbReference type="InterPro" id="IPR022572">
    <property type="entry name" value="DNA_rep/recomb_RecO_N"/>
</dbReference>
<dbReference type="PANTHER" id="PTHR33991:SF1">
    <property type="entry name" value="DNA REPAIR PROTEIN RECO"/>
    <property type="match status" value="1"/>
</dbReference>
<dbReference type="Gene3D" id="2.40.50.140">
    <property type="entry name" value="Nucleic acid-binding proteins"/>
    <property type="match status" value="1"/>
</dbReference>
<gene>
    <name evidence="8" type="ORF">METZ01_LOCUS86837</name>
</gene>
<comment type="similarity">
    <text evidence="1">Belongs to the RecO family.</text>
</comment>
<feature type="domain" description="DNA replication/recombination mediator RecO N-terminal" evidence="7">
    <location>
        <begin position="1"/>
        <end position="75"/>
    </location>
</feature>
<reference evidence="8" key="1">
    <citation type="submission" date="2018-05" db="EMBL/GenBank/DDBJ databases">
        <authorList>
            <person name="Lanie J.A."/>
            <person name="Ng W.-L."/>
            <person name="Kazmierczak K.M."/>
            <person name="Andrzejewski T.M."/>
            <person name="Davidsen T.M."/>
            <person name="Wayne K.J."/>
            <person name="Tettelin H."/>
            <person name="Glass J.I."/>
            <person name="Rusch D."/>
            <person name="Podicherti R."/>
            <person name="Tsui H.-C.T."/>
            <person name="Winkler M.E."/>
        </authorList>
    </citation>
    <scope>NUCLEOTIDE SEQUENCE</scope>
</reference>
<dbReference type="InterPro" id="IPR012340">
    <property type="entry name" value="NA-bd_OB-fold"/>
</dbReference>
<evidence type="ECO:0000313" key="8">
    <source>
        <dbReference type="EMBL" id="SVA33983.1"/>
    </source>
</evidence>
<dbReference type="Pfam" id="PF02565">
    <property type="entry name" value="RecO_C"/>
    <property type="match status" value="1"/>
</dbReference>
<dbReference type="Gene3D" id="1.20.1440.120">
    <property type="entry name" value="Recombination protein O, C-terminal domain"/>
    <property type="match status" value="1"/>
</dbReference>
<keyword evidence="5" id="KW-0234">DNA repair</keyword>
<sequence>MITNSTAIVLKRFPYSETSIIARCFVRDMGKLSFIVHGAHRKKSPMGAYFQTANCLDLVYYYKENRDLQTISKASFYCSWRIIPTDLKKISYALAMIELTDKCLIEKDPHGDLYDELLKALDRVENETNQLNLVYWYYQYRLLTLLGFKPDLSQSELDYVPLPNPFSGPHSKAIFNHFQKGETGLHSNLNITAKDRRAVSNYLNTCLNVHFEGLKNLKSLQILREMASP</sequence>
<name>A0A381V3Y7_9ZZZZ</name>
<organism evidence="8">
    <name type="scientific">marine metagenome</name>
    <dbReference type="NCBI Taxonomy" id="408172"/>
    <lineage>
        <taxon>unclassified sequences</taxon>
        <taxon>metagenomes</taxon>
        <taxon>ecological metagenomes</taxon>
    </lineage>
</organism>
<dbReference type="InterPro" id="IPR003717">
    <property type="entry name" value="RecO"/>
</dbReference>
<evidence type="ECO:0000259" key="7">
    <source>
        <dbReference type="Pfam" id="PF11967"/>
    </source>
</evidence>
<dbReference type="Pfam" id="PF11967">
    <property type="entry name" value="RecO_N"/>
    <property type="match status" value="1"/>
</dbReference>
<dbReference type="AlphaFoldDB" id="A0A381V3Y7"/>
<keyword evidence="3" id="KW-0227">DNA damage</keyword>
<evidence type="ECO:0000256" key="6">
    <source>
        <dbReference type="ARBA" id="ARBA00033409"/>
    </source>
</evidence>
<dbReference type="InterPro" id="IPR037278">
    <property type="entry name" value="ARFGAP/RecO"/>
</dbReference>
<dbReference type="PANTHER" id="PTHR33991">
    <property type="entry name" value="DNA REPAIR PROTEIN RECO"/>
    <property type="match status" value="1"/>
</dbReference>
<dbReference type="NCBIfam" id="TIGR00613">
    <property type="entry name" value="reco"/>
    <property type="match status" value="1"/>
</dbReference>
<evidence type="ECO:0000256" key="2">
    <source>
        <dbReference type="ARBA" id="ARBA00021310"/>
    </source>
</evidence>
<evidence type="ECO:0000256" key="4">
    <source>
        <dbReference type="ARBA" id="ARBA00023172"/>
    </source>
</evidence>
<evidence type="ECO:0000256" key="5">
    <source>
        <dbReference type="ARBA" id="ARBA00023204"/>
    </source>
</evidence>
<dbReference type="SUPFAM" id="SSF57863">
    <property type="entry name" value="ArfGap/RecO-like zinc finger"/>
    <property type="match status" value="1"/>
</dbReference>